<feature type="domain" description="Chorismate-utilising enzyme C-terminal" evidence="5">
    <location>
        <begin position="187"/>
        <end position="440"/>
    </location>
</feature>
<comment type="caution">
    <text evidence="6">The sequence shown here is derived from an EMBL/GenBank/DDBJ whole genome shotgun (WGS) entry which is preliminary data.</text>
</comment>
<dbReference type="Proteomes" id="UP001237105">
    <property type="component" value="Unassembled WGS sequence"/>
</dbReference>
<evidence type="ECO:0000256" key="3">
    <source>
        <dbReference type="ARBA" id="ARBA00022842"/>
    </source>
</evidence>
<evidence type="ECO:0000313" key="7">
    <source>
        <dbReference type="Proteomes" id="UP001237105"/>
    </source>
</evidence>
<keyword evidence="7" id="KW-1185">Reference proteome</keyword>
<reference evidence="6 7" key="1">
    <citation type="submission" date="2023-05" db="EMBL/GenBank/DDBJ databases">
        <title>Draft genome sequence of Streptomyces sp. B-S-A12 isolated from a cave soil in Thailand.</title>
        <authorList>
            <person name="Chamroensaksri N."/>
            <person name="Muangham S."/>
        </authorList>
    </citation>
    <scope>NUCLEOTIDE SEQUENCE [LARGE SCALE GENOMIC DNA]</scope>
    <source>
        <strain evidence="6 7">B-S-A12</strain>
    </source>
</reference>
<evidence type="ECO:0000256" key="2">
    <source>
        <dbReference type="ARBA" id="ARBA00022723"/>
    </source>
</evidence>
<proteinExistence type="predicted"/>
<dbReference type="Pfam" id="PF00425">
    <property type="entry name" value="Chorismate_bind"/>
    <property type="match status" value="1"/>
</dbReference>
<keyword evidence="4 6" id="KW-0456">Lyase</keyword>
<keyword evidence="3" id="KW-0460">Magnesium</keyword>
<keyword evidence="2" id="KW-0479">Metal-binding</keyword>
<accession>A0ABT6SVF0</accession>
<dbReference type="NCBIfam" id="TIGR03494">
    <property type="entry name" value="salicyl_syn"/>
    <property type="match status" value="1"/>
</dbReference>
<dbReference type="InterPro" id="IPR019999">
    <property type="entry name" value="Anth_synth_I-like"/>
</dbReference>
<gene>
    <name evidence="6" type="ORF">QIT00_13590</name>
</gene>
<dbReference type="Gene3D" id="3.60.120.10">
    <property type="entry name" value="Anthranilate synthase"/>
    <property type="match status" value="1"/>
</dbReference>
<name>A0ABT6SVF0_9ACTN</name>
<evidence type="ECO:0000259" key="5">
    <source>
        <dbReference type="Pfam" id="PF00425"/>
    </source>
</evidence>
<dbReference type="RefSeq" id="WP_282535491.1">
    <property type="nucleotide sequence ID" value="NZ_JASCIS010000011.1"/>
</dbReference>
<organism evidence="6 7">
    <name type="scientific">Streptomyces luteolus</name>
    <dbReference type="NCBI Taxonomy" id="3043615"/>
    <lineage>
        <taxon>Bacteria</taxon>
        <taxon>Bacillati</taxon>
        <taxon>Actinomycetota</taxon>
        <taxon>Actinomycetes</taxon>
        <taxon>Kitasatosporales</taxon>
        <taxon>Streptomycetaceae</taxon>
        <taxon>Streptomyces</taxon>
    </lineage>
</organism>
<dbReference type="PRINTS" id="PR00095">
    <property type="entry name" value="ANTSNTHASEI"/>
</dbReference>
<comment type="cofactor">
    <cofactor evidence="1">
        <name>Mg(2+)</name>
        <dbReference type="ChEBI" id="CHEBI:18420"/>
    </cofactor>
</comment>
<dbReference type="InterPro" id="IPR005801">
    <property type="entry name" value="ADC_synthase"/>
</dbReference>
<evidence type="ECO:0000313" key="6">
    <source>
        <dbReference type="EMBL" id="MDI3419580.1"/>
    </source>
</evidence>
<dbReference type="EC" id="4.2.99.21" evidence="6"/>
<dbReference type="EMBL" id="JASCIS010000011">
    <property type="protein sequence ID" value="MDI3419580.1"/>
    <property type="molecule type" value="Genomic_DNA"/>
</dbReference>
<evidence type="ECO:0000256" key="4">
    <source>
        <dbReference type="ARBA" id="ARBA00023239"/>
    </source>
</evidence>
<sequence>MTLRHHYRETETAAPSDPLLTVARLAETHDPAACLVYEREDTWHYCAGAIAEIIVDHRHVHYSIGTDRRSIPWRGHPLPVVAQLLDALPIAQWRAYGWAAFELALLRTAGVPARRHPGRPATAPLLHLVVPRDEVRITAGRTELRSTDASSLAALEARLTEAVSGSALPIEQGPGVSAAVDLSTGGDAYRTLVAGAVDEIGRGSYDKVVLSRVVPVPHPVDLVNTFVLGRRNNTPARSFLLRLAGLGAAGFSPELVVTVSADGLVRTQPLAGTRARTACAAENGRLRAELLADVKEIHEHEISVTAATEELATVCTPDTITLDEYLTVKERGSVQHLASRLSGRLAPGLRCWDAFTALFPAITVSGVPKAAAVADIARMEAQPRGMYGGAVLTAAADGSLDATLVLRAVFEQGGRTWLRAGAGVVRQSDPAREMEETCEKLRSIAAYLVPERVPAAR</sequence>
<dbReference type="InterPro" id="IPR019996">
    <property type="entry name" value="Salicylate_synthase"/>
</dbReference>
<evidence type="ECO:0000256" key="1">
    <source>
        <dbReference type="ARBA" id="ARBA00001946"/>
    </source>
</evidence>
<dbReference type="GO" id="GO:0043904">
    <property type="term" value="F:isochorismate pyruvate lyase activity"/>
    <property type="evidence" value="ECO:0007669"/>
    <property type="project" value="UniProtKB-EC"/>
</dbReference>
<protein>
    <submittedName>
        <fullName evidence="6">Salicylate synthase</fullName>
        <ecNumber evidence="6">4.2.99.21</ecNumber>
    </submittedName>
</protein>
<dbReference type="InterPro" id="IPR015890">
    <property type="entry name" value="Chorismate_C"/>
</dbReference>
<dbReference type="PANTHER" id="PTHR11236:SF48">
    <property type="entry name" value="ISOCHORISMATE SYNTHASE MENF"/>
    <property type="match status" value="1"/>
</dbReference>
<dbReference type="SUPFAM" id="SSF56322">
    <property type="entry name" value="ADC synthase"/>
    <property type="match status" value="1"/>
</dbReference>
<dbReference type="PANTHER" id="PTHR11236">
    <property type="entry name" value="AMINOBENZOATE/ANTHRANILATE SYNTHASE"/>
    <property type="match status" value="1"/>
</dbReference>